<dbReference type="Gene3D" id="3.40.640.10">
    <property type="entry name" value="Type I PLP-dependent aspartate aminotransferase-like (Major domain)"/>
    <property type="match status" value="1"/>
</dbReference>
<dbReference type="InterPro" id="IPR015421">
    <property type="entry name" value="PyrdxlP-dep_Trfase_major"/>
</dbReference>
<evidence type="ECO:0000256" key="2">
    <source>
        <dbReference type="ARBA" id="ARBA00009236"/>
    </source>
</evidence>
<dbReference type="OrthoDB" id="389074at2"/>
<dbReference type="Gene3D" id="3.90.1150.10">
    <property type="entry name" value="Aspartate Aminotransferase, domain 1"/>
    <property type="match status" value="1"/>
</dbReference>
<name>A0A0B7MM64_9FIRM</name>
<sequence>MEEKQYLLLPGPTPVPPVVLRGLAKPMINHRGPEFKELFTELTEGLKEVFRTENDVIIFPSAGTGGMEAAVANFISPGEKVLVVSIGNFGDRFAEICRRFGAAVDKIDFPWGTAADADVLADRIKKDTKEEIKAVFVTHNETSTGVTNDLPKLRKALGDHPALFIVDSVSGLGAMELETDAWNLDVVVAGSQKSFMIPPGLSFVSVSKRAWDAAEKCTNARYYWDIMAARKYAEKGQTPYTPALPQLTGLAESIKMIKSEGLPNIITRHRRLRDMVRAGVRAMGLELLAADEVSSTAVTAVLAPPGIEADTIRSTLRERFNVVVAGGQNQLKNKIFRIGHLGYVRELDILAVLAALEMSLAVCGYQVNLGQGVRAAQEILLKS</sequence>
<reference evidence="13" key="1">
    <citation type="submission" date="2015-01" db="EMBL/GenBank/DDBJ databases">
        <authorList>
            <person name="Manzoor Shahid"/>
            <person name="Zubair Saima"/>
        </authorList>
    </citation>
    <scope>NUCLEOTIDE SEQUENCE [LARGE SCALE GENOMIC DNA]</scope>
    <source>
        <strain evidence="13">Sp3</strain>
    </source>
</reference>
<comment type="subunit">
    <text evidence="3">Heterodimer of a large and a small subunit.</text>
</comment>
<keyword evidence="4 8" id="KW-0663">Pyridoxal phosphate</keyword>
<evidence type="ECO:0000256" key="3">
    <source>
        <dbReference type="ARBA" id="ARBA00011771"/>
    </source>
</evidence>
<comment type="cofactor">
    <cofactor evidence="1 8 10">
        <name>pyridoxal 5'-phosphate</name>
        <dbReference type="ChEBI" id="CHEBI:597326"/>
    </cofactor>
</comment>
<evidence type="ECO:0000256" key="7">
    <source>
        <dbReference type="PIRSR" id="PIRSR000524-1"/>
    </source>
</evidence>
<dbReference type="EMBL" id="CDRZ01000241">
    <property type="protein sequence ID" value="CEO89303.1"/>
    <property type="molecule type" value="Genomic_DNA"/>
</dbReference>
<dbReference type="FunFam" id="3.40.640.10:FF:000054">
    <property type="entry name" value="Serine--glyoxylate aminotransferase"/>
    <property type="match status" value="1"/>
</dbReference>
<evidence type="ECO:0000259" key="11">
    <source>
        <dbReference type="Pfam" id="PF00266"/>
    </source>
</evidence>
<evidence type="ECO:0000256" key="10">
    <source>
        <dbReference type="RuleBase" id="RU004504"/>
    </source>
</evidence>
<dbReference type="GO" id="GO:0016491">
    <property type="term" value="F:oxidoreductase activity"/>
    <property type="evidence" value="ECO:0007669"/>
    <property type="project" value="UniProtKB-KW"/>
</dbReference>
<evidence type="ECO:0000313" key="13">
    <source>
        <dbReference type="Proteomes" id="UP000046155"/>
    </source>
</evidence>
<dbReference type="InterPro" id="IPR015422">
    <property type="entry name" value="PyrdxlP-dep_Trfase_small"/>
</dbReference>
<dbReference type="AlphaFoldDB" id="A0A0B7MM64"/>
<dbReference type="PROSITE" id="PS00595">
    <property type="entry name" value="AA_TRANSFER_CLASS_5"/>
    <property type="match status" value="1"/>
</dbReference>
<dbReference type="FunFam" id="3.90.1150.10:FF:000031">
    <property type="entry name" value="Serine--glyoxylate aminotransferase"/>
    <property type="match status" value="1"/>
</dbReference>
<comment type="function">
    <text evidence="5">Soluble hydrogenase catalyzes both production and consumption of hydrogen from suitable artificial electron donors or acceptors. This subunit catalyzes the tritium-exchange activity.</text>
</comment>
<feature type="domain" description="Aminotransferase class V" evidence="11">
    <location>
        <begin position="21"/>
        <end position="329"/>
    </location>
</feature>
<keyword evidence="12" id="KW-0560">Oxidoreductase</keyword>
<dbReference type="PANTHER" id="PTHR21152:SF40">
    <property type="entry name" value="ALANINE--GLYOXYLATE AMINOTRANSFERASE"/>
    <property type="match status" value="1"/>
</dbReference>
<dbReference type="InterPro" id="IPR015424">
    <property type="entry name" value="PyrdxlP-dep_Trfase"/>
</dbReference>
<organism evidence="12 13">
    <name type="scientific">Syntrophaceticus schinkii</name>
    <dbReference type="NCBI Taxonomy" id="499207"/>
    <lineage>
        <taxon>Bacteria</taxon>
        <taxon>Bacillati</taxon>
        <taxon>Bacillota</taxon>
        <taxon>Clostridia</taxon>
        <taxon>Thermoanaerobacterales</taxon>
        <taxon>Thermoanaerobacterales Family III. Incertae Sedis</taxon>
        <taxon>Syntrophaceticus</taxon>
    </lineage>
</organism>
<feature type="modified residue" description="N6-(pyridoxal phosphate)lysine" evidence="8">
    <location>
        <position position="193"/>
    </location>
</feature>
<proteinExistence type="inferred from homology"/>
<dbReference type="GO" id="GO:0019265">
    <property type="term" value="P:glycine biosynthetic process, by transamination of glyoxylate"/>
    <property type="evidence" value="ECO:0007669"/>
    <property type="project" value="TreeGrafter"/>
</dbReference>
<protein>
    <recommendedName>
        <fullName evidence="6">Tritium exchange subunit</fullName>
    </recommendedName>
</protein>
<evidence type="ECO:0000256" key="9">
    <source>
        <dbReference type="RuleBase" id="RU004075"/>
    </source>
</evidence>
<dbReference type="RefSeq" id="WP_044665282.1">
    <property type="nucleotide sequence ID" value="NZ_CDRZ01000241.1"/>
</dbReference>
<evidence type="ECO:0000256" key="4">
    <source>
        <dbReference type="ARBA" id="ARBA00022898"/>
    </source>
</evidence>
<dbReference type="GO" id="GO:0008453">
    <property type="term" value="F:alanine-glyoxylate transaminase activity"/>
    <property type="evidence" value="ECO:0007669"/>
    <property type="project" value="TreeGrafter"/>
</dbReference>
<dbReference type="PIRSF" id="PIRSF000524">
    <property type="entry name" value="SPT"/>
    <property type="match status" value="1"/>
</dbReference>
<dbReference type="InterPro" id="IPR024169">
    <property type="entry name" value="SP_NH2Trfase/AEP_transaminase"/>
</dbReference>
<dbReference type="Proteomes" id="UP000046155">
    <property type="component" value="Unassembled WGS sequence"/>
</dbReference>
<keyword evidence="13" id="KW-1185">Reference proteome</keyword>
<accession>A0A0B7MM64</accession>
<evidence type="ECO:0000256" key="1">
    <source>
        <dbReference type="ARBA" id="ARBA00001933"/>
    </source>
</evidence>
<dbReference type="InterPro" id="IPR020578">
    <property type="entry name" value="Aminotrans_V_PyrdxlP_BS"/>
</dbReference>
<evidence type="ECO:0000256" key="8">
    <source>
        <dbReference type="PIRSR" id="PIRSR000524-50"/>
    </source>
</evidence>
<comment type="similarity">
    <text evidence="2 9">Belongs to the class-V pyridoxal-phosphate-dependent aminotransferase family.</text>
</comment>
<evidence type="ECO:0000256" key="6">
    <source>
        <dbReference type="ARBA" id="ARBA00079151"/>
    </source>
</evidence>
<dbReference type="GO" id="GO:0004760">
    <property type="term" value="F:L-serine-pyruvate transaminase activity"/>
    <property type="evidence" value="ECO:0007669"/>
    <property type="project" value="TreeGrafter"/>
</dbReference>
<dbReference type="SUPFAM" id="SSF53383">
    <property type="entry name" value="PLP-dependent transferases"/>
    <property type="match status" value="1"/>
</dbReference>
<evidence type="ECO:0000313" key="12">
    <source>
        <dbReference type="EMBL" id="CEO89303.1"/>
    </source>
</evidence>
<evidence type="ECO:0000256" key="5">
    <source>
        <dbReference type="ARBA" id="ARBA00054899"/>
    </source>
</evidence>
<gene>
    <name evidence="12" type="ORF">SSCH_440010</name>
</gene>
<feature type="binding site" evidence="7">
    <location>
        <position position="337"/>
    </location>
    <ligand>
        <name>substrate</name>
    </ligand>
</feature>
<dbReference type="InterPro" id="IPR000192">
    <property type="entry name" value="Aminotrans_V_dom"/>
</dbReference>
<dbReference type="PANTHER" id="PTHR21152">
    <property type="entry name" value="AMINOTRANSFERASE CLASS V"/>
    <property type="match status" value="1"/>
</dbReference>
<dbReference type="Pfam" id="PF00266">
    <property type="entry name" value="Aminotran_5"/>
    <property type="match status" value="1"/>
</dbReference>